<sequence length="110" mass="12591">MNQYRPEKLFPPNQQQQPSNTIPERLPPELAEAILDKIALNTKLEGNHFPKNAVAIVGFYRFQIAKDEDPLCPIGNRRWKGARSEKVVKVFQSTAQQPDIPYTPRHDNSP</sequence>
<evidence type="ECO:0000313" key="2">
    <source>
        <dbReference type="EMBL" id="CAL8127595.1"/>
    </source>
</evidence>
<keyword evidence="3" id="KW-1185">Reference proteome</keyword>
<evidence type="ECO:0000313" key="3">
    <source>
        <dbReference type="Proteomes" id="UP001642540"/>
    </source>
</evidence>
<protein>
    <submittedName>
        <fullName evidence="2">Uncharacterized protein</fullName>
    </submittedName>
</protein>
<accession>A0ABP1RGI3</accession>
<dbReference type="EMBL" id="CAXLJM020000072">
    <property type="protein sequence ID" value="CAL8127595.1"/>
    <property type="molecule type" value="Genomic_DNA"/>
</dbReference>
<dbReference type="Proteomes" id="UP001642540">
    <property type="component" value="Unassembled WGS sequence"/>
</dbReference>
<feature type="compositionally biased region" description="Polar residues" evidence="1">
    <location>
        <begin position="12"/>
        <end position="22"/>
    </location>
</feature>
<gene>
    <name evidence="2" type="ORF">ODALV1_LOCUS21907</name>
</gene>
<proteinExistence type="predicted"/>
<comment type="caution">
    <text evidence="2">The sequence shown here is derived from an EMBL/GenBank/DDBJ whole genome shotgun (WGS) entry which is preliminary data.</text>
</comment>
<organism evidence="2 3">
    <name type="scientific">Orchesella dallaii</name>
    <dbReference type="NCBI Taxonomy" id="48710"/>
    <lineage>
        <taxon>Eukaryota</taxon>
        <taxon>Metazoa</taxon>
        <taxon>Ecdysozoa</taxon>
        <taxon>Arthropoda</taxon>
        <taxon>Hexapoda</taxon>
        <taxon>Collembola</taxon>
        <taxon>Entomobryomorpha</taxon>
        <taxon>Entomobryoidea</taxon>
        <taxon>Orchesellidae</taxon>
        <taxon>Orchesellinae</taxon>
        <taxon>Orchesella</taxon>
    </lineage>
</organism>
<name>A0ABP1RGI3_9HEXA</name>
<feature type="region of interest" description="Disordered" evidence="1">
    <location>
        <begin position="1"/>
        <end position="25"/>
    </location>
</feature>
<evidence type="ECO:0000256" key="1">
    <source>
        <dbReference type="SAM" id="MobiDB-lite"/>
    </source>
</evidence>
<reference evidence="2 3" key="1">
    <citation type="submission" date="2024-08" db="EMBL/GenBank/DDBJ databases">
        <authorList>
            <person name="Cucini C."/>
            <person name="Frati F."/>
        </authorList>
    </citation>
    <scope>NUCLEOTIDE SEQUENCE [LARGE SCALE GENOMIC DNA]</scope>
</reference>